<dbReference type="EMBL" id="JAAFYZ010000008">
    <property type="protein sequence ID" value="MBS2545960.1"/>
    <property type="molecule type" value="Genomic_DNA"/>
</dbReference>
<organism evidence="2 3">
    <name type="scientific">Catenulispora pinistramenti</name>
    <dbReference type="NCBI Taxonomy" id="2705254"/>
    <lineage>
        <taxon>Bacteria</taxon>
        <taxon>Bacillati</taxon>
        <taxon>Actinomycetota</taxon>
        <taxon>Actinomycetes</taxon>
        <taxon>Catenulisporales</taxon>
        <taxon>Catenulisporaceae</taxon>
        <taxon>Catenulispora</taxon>
    </lineage>
</organism>
<protein>
    <recommendedName>
        <fullName evidence="1">DUF6879 domain-containing protein</fullName>
    </recommendedName>
</protein>
<dbReference type="Pfam" id="PF21806">
    <property type="entry name" value="DUF6879"/>
    <property type="match status" value="1"/>
</dbReference>
<name>A0ABS5KJ78_9ACTN</name>
<gene>
    <name evidence="2" type="ORF">KGQ19_03675</name>
</gene>
<sequence>MRANVKAGKSMTRVRVMRQPLTDYQRYGFAWSVPGNIAAGEDIRVLDLTGKPLPPLPTFDFWLWDEEIVARLDYHMDGTQIGRELVEDADLGRYLEWRDYALAHSVPFQEYQH</sequence>
<accession>A0ABS5KJ78</accession>
<keyword evidence="3" id="KW-1185">Reference proteome</keyword>
<evidence type="ECO:0000313" key="3">
    <source>
        <dbReference type="Proteomes" id="UP000730482"/>
    </source>
</evidence>
<dbReference type="Proteomes" id="UP000730482">
    <property type="component" value="Unassembled WGS sequence"/>
</dbReference>
<evidence type="ECO:0000313" key="2">
    <source>
        <dbReference type="EMBL" id="MBS2545960.1"/>
    </source>
</evidence>
<evidence type="ECO:0000259" key="1">
    <source>
        <dbReference type="Pfam" id="PF21806"/>
    </source>
</evidence>
<proteinExistence type="predicted"/>
<feature type="domain" description="DUF6879" evidence="1">
    <location>
        <begin position="1"/>
        <end position="112"/>
    </location>
</feature>
<comment type="caution">
    <text evidence="2">The sequence shown here is derived from an EMBL/GenBank/DDBJ whole genome shotgun (WGS) entry which is preliminary data.</text>
</comment>
<dbReference type="InterPro" id="IPR049244">
    <property type="entry name" value="DUF6879"/>
</dbReference>
<reference evidence="2 3" key="1">
    <citation type="submission" date="2020-02" db="EMBL/GenBank/DDBJ databases">
        <title>Acidophilic actinobacteria isolated from forest soil.</title>
        <authorList>
            <person name="Golinska P."/>
        </authorList>
    </citation>
    <scope>NUCLEOTIDE SEQUENCE [LARGE SCALE GENOMIC DNA]</scope>
    <source>
        <strain evidence="2 3">NL8</strain>
    </source>
</reference>